<evidence type="ECO:0000256" key="4">
    <source>
        <dbReference type="PROSITE-ProRule" id="PRU01240"/>
    </source>
</evidence>
<dbReference type="InterPro" id="IPR045051">
    <property type="entry name" value="SBT"/>
</dbReference>
<dbReference type="InterPro" id="IPR036852">
    <property type="entry name" value="Peptidase_S8/S53_dom_sf"/>
</dbReference>
<keyword evidence="8" id="KW-1185">Reference proteome</keyword>
<dbReference type="PROSITE" id="PS51892">
    <property type="entry name" value="SUBTILASE"/>
    <property type="match status" value="1"/>
</dbReference>
<dbReference type="SUPFAM" id="SSF52743">
    <property type="entry name" value="Subtilisin-like"/>
    <property type="match status" value="1"/>
</dbReference>
<evidence type="ECO:0000313" key="8">
    <source>
        <dbReference type="Proteomes" id="UP000796880"/>
    </source>
</evidence>
<dbReference type="PANTHER" id="PTHR10795">
    <property type="entry name" value="PROPROTEIN CONVERTASE SUBTILISIN/KEXIN"/>
    <property type="match status" value="1"/>
</dbReference>
<evidence type="ECO:0000256" key="2">
    <source>
        <dbReference type="ARBA" id="ARBA00011073"/>
    </source>
</evidence>
<accession>A0A8K0GS95</accession>
<evidence type="ECO:0000313" key="7">
    <source>
        <dbReference type="EMBL" id="KAF3435581.1"/>
    </source>
</evidence>
<sequence length="301" mass="33147">MKKFNPLEFFSCFLIIIFIFLFMSFSTSGSTQYRTYIIYMDKSAKPSAFSLTTIGTLQPFLLSSSNGVPPIHLYTYNHVINGFSAVLSPDHLHQLVQLPGHLAAYPETFGHLHTTHTPQFLGLKNHSGLWPASGFGGDMIIGILDSGIWPESKSFDDEGMSPVPERWRGGCESGTEFNSNCNRKLIGARSFSKGIKQLGFNISKTDDYDSPRDFKGHGTHTSSTATGRHVDSVESFGYAKGMAIGIAPMARVAMYKVLFFNDTYETAASDVLAGMDQAIADGVDLMSLSLGFRRPCFMRTL</sequence>
<comment type="caution">
    <text evidence="4">Lacks conserved residue(s) required for the propagation of feature annotation.</text>
</comment>
<evidence type="ECO:0000259" key="5">
    <source>
        <dbReference type="Pfam" id="PF00082"/>
    </source>
</evidence>
<comment type="subcellular location">
    <subcellularLocation>
        <location evidence="1">Secreted</location>
    </subcellularLocation>
</comment>
<protein>
    <submittedName>
        <fullName evidence="7">Uncharacterized protein</fullName>
    </submittedName>
</protein>
<dbReference type="EMBL" id="VOIH02000010">
    <property type="protein sequence ID" value="KAF3435581.1"/>
    <property type="molecule type" value="Genomic_DNA"/>
</dbReference>
<dbReference type="Pfam" id="PF00082">
    <property type="entry name" value="Peptidase_S8"/>
    <property type="match status" value="1"/>
</dbReference>
<reference evidence="7" key="1">
    <citation type="submission" date="2020-03" db="EMBL/GenBank/DDBJ databases">
        <title>A high-quality chromosome-level genome assembly of a woody plant with both climbing and erect habits, Rhamnella rubrinervis.</title>
        <authorList>
            <person name="Lu Z."/>
            <person name="Yang Y."/>
            <person name="Zhu X."/>
            <person name="Sun Y."/>
        </authorList>
    </citation>
    <scope>NUCLEOTIDE SEQUENCE</scope>
    <source>
        <strain evidence="7">BYM</strain>
        <tissue evidence="7">Leaf</tissue>
    </source>
</reference>
<dbReference type="Gene3D" id="3.40.50.200">
    <property type="entry name" value="Peptidase S8/S53 domain"/>
    <property type="match status" value="1"/>
</dbReference>
<keyword evidence="3" id="KW-0732">Signal</keyword>
<dbReference type="Pfam" id="PF05922">
    <property type="entry name" value="Inhibitor_I9"/>
    <property type="match status" value="1"/>
</dbReference>
<dbReference type="InterPro" id="IPR010259">
    <property type="entry name" value="S8pro/Inhibitor_I9"/>
</dbReference>
<dbReference type="InterPro" id="IPR037045">
    <property type="entry name" value="S8pro/Inhibitor_I9_sf"/>
</dbReference>
<comment type="similarity">
    <text evidence="2 4">Belongs to the peptidase S8 family.</text>
</comment>
<evidence type="ECO:0000259" key="6">
    <source>
        <dbReference type="Pfam" id="PF05922"/>
    </source>
</evidence>
<dbReference type="GO" id="GO:0005576">
    <property type="term" value="C:extracellular region"/>
    <property type="evidence" value="ECO:0007669"/>
    <property type="project" value="UniProtKB-SubCell"/>
</dbReference>
<dbReference type="InterPro" id="IPR000209">
    <property type="entry name" value="Peptidase_S8/S53_dom"/>
</dbReference>
<dbReference type="Proteomes" id="UP000796880">
    <property type="component" value="Unassembled WGS sequence"/>
</dbReference>
<comment type="caution">
    <text evidence="7">The sequence shown here is derived from an EMBL/GenBank/DDBJ whole genome shotgun (WGS) entry which is preliminary data.</text>
</comment>
<feature type="domain" description="Peptidase S8/S53" evidence="5">
    <location>
        <begin position="138"/>
        <end position="291"/>
    </location>
</feature>
<organism evidence="7 8">
    <name type="scientific">Rhamnella rubrinervis</name>
    <dbReference type="NCBI Taxonomy" id="2594499"/>
    <lineage>
        <taxon>Eukaryota</taxon>
        <taxon>Viridiplantae</taxon>
        <taxon>Streptophyta</taxon>
        <taxon>Embryophyta</taxon>
        <taxon>Tracheophyta</taxon>
        <taxon>Spermatophyta</taxon>
        <taxon>Magnoliopsida</taxon>
        <taxon>eudicotyledons</taxon>
        <taxon>Gunneridae</taxon>
        <taxon>Pentapetalae</taxon>
        <taxon>rosids</taxon>
        <taxon>fabids</taxon>
        <taxon>Rosales</taxon>
        <taxon>Rhamnaceae</taxon>
        <taxon>rhamnoid group</taxon>
        <taxon>Rhamneae</taxon>
        <taxon>Rhamnella</taxon>
    </lineage>
</organism>
<gene>
    <name evidence="7" type="ORF">FNV43_RR22671</name>
</gene>
<evidence type="ECO:0000256" key="3">
    <source>
        <dbReference type="ARBA" id="ARBA00022729"/>
    </source>
</evidence>
<dbReference type="AlphaFoldDB" id="A0A8K0GS95"/>
<proteinExistence type="inferred from homology"/>
<dbReference type="OrthoDB" id="206201at2759"/>
<dbReference type="Gene3D" id="3.30.70.80">
    <property type="entry name" value="Peptidase S8 propeptide/proteinase inhibitor I9"/>
    <property type="match status" value="1"/>
</dbReference>
<dbReference type="GO" id="GO:0004252">
    <property type="term" value="F:serine-type endopeptidase activity"/>
    <property type="evidence" value="ECO:0007669"/>
    <property type="project" value="InterPro"/>
</dbReference>
<name>A0A8K0GS95_9ROSA</name>
<evidence type="ECO:0000256" key="1">
    <source>
        <dbReference type="ARBA" id="ARBA00004613"/>
    </source>
</evidence>
<feature type="domain" description="Inhibitor I9" evidence="6">
    <location>
        <begin position="35"/>
        <end position="113"/>
    </location>
</feature>
<dbReference type="GO" id="GO:0006508">
    <property type="term" value="P:proteolysis"/>
    <property type="evidence" value="ECO:0007669"/>
    <property type="project" value="InterPro"/>
</dbReference>